<keyword evidence="3" id="KW-1185">Reference proteome</keyword>
<gene>
    <name evidence="2" type="ORF">PHMEG_00033904</name>
</gene>
<reference evidence="3" key="1">
    <citation type="submission" date="2017-03" db="EMBL/GenBank/DDBJ databases">
        <title>Phytopthora megakarya and P. palmivora, two closely related causual agents of cacao black pod achieved similar genome size and gene model numbers by different mechanisms.</title>
        <authorList>
            <person name="Ali S."/>
            <person name="Shao J."/>
            <person name="Larry D.J."/>
            <person name="Kronmiller B."/>
            <person name="Shen D."/>
            <person name="Strem M.D."/>
            <person name="Melnick R.L."/>
            <person name="Guiltinan M.J."/>
            <person name="Tyler B.M."/>
            <person name="Meinhardt L.W."/>
            <person name="Bailey B.A."/>
        </authorList>
    </citation>
    <scope>NUCLEOTIDE SEQUENCE [LARGE SCALE GENOMIC DNA]</scope>
    <source>
        <strain evidence="3">zdho120</strain>
    </source>
</reference>
<comment type="caution">
    <text evidence="2">The sequence shown here is derived from an EMBL/GenBank/DDBJ whole genome shotgun (WGS) entry which is preliminary data.</text>
</comment>
<proteinExistence type="predicted"/>
<protein>
    <submittedName>
        <fullName evidence="2">RxLR effector protein</fullName>
    </submittedName>
</protein>
<dbReference type="Proteomes" id="UP000198211">
    <property type="component" value="Unassembled WGS sequence"/>
</dbReference>
<accession>A0A225USC8</accession>
<feature type="signal peptide" evidence="1">
    <location>
        <begin position="1"/>
        <end position="24"/>
    </location>
</feature>
<feature type="chain" id="PRO_5013370683" evidence="1">
    <location>
        <begin position="25"/>
        <end position="133"/>
    </location>
</feature>
<keyword evidence="1" id="KW-0732">Signal</keyword>
<sequence>MHQYPITLLLFLCGHIAFLSVVSTTRYDGLSSDTAIASDSEAQVYGVTGIKRHLREEKFTTFADITVDEERARTRTFLKHSLYMAMASFNIQPEILHKILRINSGKAPLVFHRFYESYRWWFKVGHQQVPVSK</sequence>
<evidence type="ECO:0000256" key="1">
    <source>
        <dbReference type="SAM" id="SignalP"/>
    </source>
</evidence>
<dbReference type="EMBL" id="NBNE01012270">
    <property type="protein sequence ID" value="OWY95952.1"/>
    <property type="molecule type" value="Genomic_DNA"/>
</dbReference>
<organism evidence="2 3">
    <name type="scientific">Phytophthora megakarya</name>
    <dbReference type="NCBI Taxonomy" id="4795"/>
    <lineage>
        <taxon>Eukaryota</taxon>
        <taxon>Sar</taxon>
        <taxon>Stramenopiles</taxon>
        <taxon>Oomycota</taxon>
        <taxon>Peronosporomycetes</taxon>
        <taxon>Peronosporales</taxon>
        <taxon>Peronosporaceae</taxon>
        <taxon>Phytophthora</taxon>
    </lineage>
</organism>
<evidence type="ECO:0000313" key="3">
    <source>
        <dbReference type="Proteomes" id="UP000198211"/>
    </source>
</evidence>
<name>A0A225USC8_9STRA</name>
<evidence type="ECO:0000313" key="2">
    <source>
        <dbReference type="EMBL" id="OWY95952.1"/>
    </source>
</evidence>
<dbReference type="AlphaFoldDB" id="A0A225USC8"/>